<keyword evidence="5" id="KW-0472">Membrane</keyword>
<protein>
    <submittedName>
        <fullName evidence="8">Helicase ATP-binding domain-containing protein</fullName>
    </submittedName>
</protein>
<dbReference type="WBParaSite" id="Hba_17224">
    <property type="protein sequence ID" value="Hba_17224"/>
    <property type="gene ID" value="Hba_17224"/>
</dbReference>
<dbReference type="PANTHER" id="PTHR47958">
    <property type="entry name" value="ATP-DEPENDENT RNA HELICASE DBP3"/>
    <property type="match status" value="1"/>
</dbReference>
<keyword evidence="3" id="KW-0547">Nucleotide-binding</keyword>
<dbReference type="GO" id="GO:0016787">
    <property type="term" value="F:hydrolase activity"/>
    <property type="evidence" value="ECO:0007669"/>
    <property type="project" value="UniProtKB-KW"/>
</dbReference>
<evidence type="ECO:0000256" key="3">
    <source>
        <dbReference type="RuleBase" id="RU000492"/>
    </source>
</evidence>
<dbReference type="GO" id="GO:0005524">
    <property type="term" value="F:ATP binding"/>
    <property type="evidence" value="ECO:0007669"/>
    <property type="project" value="UniProtKB-KW"/>
</dbReference>
<feature type="transmembrane region" description="Helical" evidence="5">
    <location>
        <begin position="432"/>
        <end position="452"/>
    </location>
</feature>
<feature type="compositionally biased region" description="Gly residues" evidence="4">
    <location>
        <begin position="84"/>
        <end position="109"/>
    </location>
</feature>
<proteinExistence type="inferred from homology"/>
<dbReference type="InterPro" id="IPR000629">
    <property type="entry name" value="RNA-helicase_DEAD-box_CS"/>
</dbReference>
<dbReference type="SUPFAM" id="SSF52540">
    <property type="entry name" value="P-loop containing nucleoside triphosphate hydrolases"/>
    <property type="match status" value="1"/>
</dbReference>
<keyword evidence="2 3" id="KW-0347">Helicase</keyword>
<dbReference type="Proteomes" id="UP000095283">
    <property type="component" value="Unplaced"/>
</dbReference>
<feature type="domain" description="Helicase ATP-binding" evidence="6">
    <location>
        <begin position="201"/>
        <end position="396"/>
    </location>
</feature>
<dbReference type="PROSITE" id="PS00039">
    <property type="entry name" value="DEAD_ATP_HELICASE"/>
    <property type="match status" value="1"/>
</dbReference>
<organism evidence="7 8">
    <name type="scientific">Heterorhabditis bacteriophora</name>
    <name type="common">Entomopathogenic nematode worm</name>
    <dbReference type="NCBI Taxonomy" id="37862"/>
    <lineage>
        <taxon>Eukaryota</taxon>
        <taxon>Metazoa</taxon>
        <taxon>Ecdysozoa</taxon>
        <taxon>Nematoda</taxon>
        <taxon>Chromadorea</taxon>
        <taxon>Rhabditida</taxon>
        <taxon>Rhabditina</taxon>
        <taxon>Rhabditomorpha</taxon>
        <taxon>Strongyloidea</taxon>
        <taxon>Heterorhabditidae</taxon>
        <taxon>Heterorhabditis</taxon>
    </lineage>
</organism>
<dbReference type="InterPro" id="IPR011545">
    <property type="entry name" value="DEAD/DEAH_box_helicase_dom"/>
</dbReference>
<dbReference type="Gene3D" id="3.40.50.300">
    <property type="entry name" value="P-loop containing nucleotide triphosphate hydrolases"/>
    <property type="match status" value="1"/>
</dbReference>
<dbReference type="GO" id="GO:0004386">
    <property type="term" value="F:helicase activity"/>
    <property type="evidence" value="ECO:0007669"/>
    <property type="project" value="UniProtKB-KW"/>
</dbReference>
<dbReference type="InterPro" id="IPR027417">
    <property type="entry name" value="P-loop_NTPase"/>
</dbReference>
<name>A0A1I7XHK3_HETBA</name>
<keyword evidence="3" id="KW-0067">ATP-binding</keyword>
<reference evidence="8" key="1">
    <citation type="submission" date="2016-11" db="UniProtKB">
        <authorList>
            <consortium name="WormBaseParasite"/>
        </authorList>
    </citation>
    <scope>IDENTIFICATION</scope>
</reference>
<dbReference type="Pfam" id="PF00270">
    <property type="entry name" value="DEAD"/>
    <property type="match status" value="1"/>
</dbReference>
<evidence type="ECO:0000256" key="1">
    <source>
        <dbReference type="ARBA" id="ARBA00022801"/>
    </source>
</evidence>
<keyword evidence="7" id="KW-1185">Reference proteome</keyword>
<dbReference type="AlphaFoldDB" id="A0A1I7XHK3"/>
<sequence>MFLKCLQTGLARLSVGNRASYTRFFSLACASTAEEQLNRYTRRSDQPLTDQTKAFQKFNQRTRMRDSRYDDYRGSGRESRDSGRGYGGGGGSYGGGFGSGRGGGGGRGGSNANPGSRLRDIDWSRENLKPIQKNFYHEHAAVTRRDQYEIDQWIAANQVTLEGRGIPRPVFEFNEAPYPTELTDLLYAKFQKPTVIQSISWPIAMSGRDIISIAKTGSGKTLAVSVFMLPGIVHTTKQQPRGRYDGPSVLVLLPTRELAQQVQEVSKTIANILDILTRFSQVSVDFCSAVGLKMTCLFGGASKGPQARDLERGVDIVVATPGRLLDFLDNNTTNMKRCSYLVLDEADRMLDMGFEPQIRKIIGQIRPDRQTLMFSATWPKEVRTLASDFQRDAAFLNVGSMELAANHNITQVVDVLDEHGKQAKMMQLLNDIMNQVGCLFFPYLVFIMPILYSSFDGGGYGGSGRW</sequence>
<evidence type="ECO:0000313" key="7">
    <source>
        <dbReference type="Proteomes" id="UP000095283"/>
    </source>
</evidence>
<keyword evidence="1 3" id="KW-0378">Hydrolase</keyword>
<evidence type="ECO:0000256" key="4">
    <source>
        <dbReference type="SAM" id="MobiDB-lite"/>
    </source>
</evidence>
<feature type="region of interest" description="Disordered" evidence="4">
    <location>
        <begin position="40"/>
        <end position="118"/>
    </location>
</feature>
<dbReference type="InterPro" id="IPR014001">
    <property type="entry name" value="Helicase_ATP-bd"/>
</dbReference>
<dbReference type="PROSITE" id="PS51192">
    <property type="entry name" value="HELICASE_ATP_BIND_1"/>
    <property type="match status" value="1"/>
</dbReference>
<comment type="similarity">
    <text evidence="3">Belongs to the DEAD box helicase family.</text>
</comment>
<evidence type="ECO:0000313" key="8">
    <source>
        <dbReference type="WBParaSite" id="Hba_17224"/>
    </source>
</evidence>
<accession>A0A1I7XHK3</accession>
<feature type="compositionally biased region" description="Basic and acidic residues" evidence="4">
    <location>
        <begin position="63"/>
        <end position="83"/>
    </location>
</feature>
<evidence type="ECO:0000259" key="6">
    <source>
        <dbReference type="PROSITE" id="PS51192"/>
    </source>
</evidence>
<dbReference type="SMART" id="SM00487">
    <property type="entry name" value="DEXDc"/>
    <property type="match status" value="1"/>
</dbReference>
<evidence type="ECO:0000256" key="5">
    <source>
        <dbReference type="SAM" id="Phobius"/>
    </source>
</evidence>
<evidence type="ECO:0000256" key="2">
    <source>
        <dbReference type="ARBA" id="ARBA00022806"/>
    </source>
</evidence>
<feature type="compositionally biased region" description="Polar residues" evidence="4">
    <location>
        <begin position="46"/>
        <end position="61"/>
    </location>
</feature>
<dbReference type="GO" id="GO:0003676">
    <property type="term" value="F:nucleic acid binding"/>
    <property type="evidence" value="ECO:0007669"/>
    <property type="project" value="InterPro"/>
</dbReference>
<keyword evidence="5" id="KW-1133">Transmembrane helix</keyword>
<keyword evidence="5" id="KW-0812">Transmembrane</keyword>